<comment type="caution">
    <text evidence="1">The sequence shown here is derived from an EMBL/GenBank/DDBJ whole genome shotgun (WGS) entry which is preliminary data.</text>
</comment>
<evidence type="ECO:0000313" key="2">
    <source>
        <dbReference type="Proteomes" id="UP001148838"/>
    </source>
</evidence>
<reference evidence="1 2" key="1">
    <citation type="journal article" date="2022" name="Allergy">
        <title>Genome assembly and annotation of Periplaneta americana reveal a comprehensive cockroach allergen profile.</title>
        <authorList>
            <person name="Wang L."/>
            <person name="Xiong Q."/>
            <person name="Saelim N."/>
            <person name="Wang L."/>
            <person name="Nong W."/>
            <person name="Wan A.T."/>
            <person name="Shi M."/>
            <person name="Liu X."/>
            <person name="Cao Q."/>
            <person name="Hui J.H.L."/>
            <person name="Sookrung N."/>
            <person name="Leung T.F."/>
            <person name="Tungtrongchitr A."/>
            <person name="Tsui S.K.W."/>
        </authorList>
    </citation>
    <scope>NUCLEOTIDE SEQUENCE [LARGE SCALE GENOMIC DNA]</scope>
    <source>
        <strain evidence="1">PWHHKU_190912</strain>
    </source>
</reference>
<organism evidence="1 2">
    <name type="scientific">Periplaneta americana</name>
    <name type="common">American cockroach</name>
    <name type="synonym">Blatta americana</name>
    <dbReference type="NCBI Taxonomy" id="6978"/>
    <lineage>
        <taxon>Eukaryota</taxon>
        <taxon>Metazoa</taxon>
        <taxon>Ecdysozoa</taxon>
        <taxon>Arthropoda</taxon>
        <taxon>Hexapoda</taxon>
        <taxon>Insecta</taxon>
        <taxon>Pterygota</taxon>
        <taxon>Neoptera</taxon>
        <taxon>Polyneoptera</taxon>
        <taxon>Dictyoptera</taxon>
        <taxon>Blattodea</taxon>
        <taxon>Blattoidea</taxon>
        <taxon>Blattidae</taxon>
        <taxon>Blattinae</taxon>
        <taxon>Periplaneta</taxon>
    </lineage>
</organism>
<sequence length="325" mass="36333">MKIGENPQTIRENAEILLEASKAMRLEVNPEKTKYMIMSRDQNVVRNGTIKSGDLSFNEVEKFKYLGATVTNINDTREEIERRINMGNACYYSVEKLLSSSLLSKNLKEDKSPSLFPPHSTLEAGPWMGGVKPDQTTRPDELCLSYNVLSATSKAREDTRNAEADPARAILASGINFTAKQLVQVKSASGDIGMECRGKTQLPHRSLEAQISTCAHRLKYTTDRTHLLSFSSDKGNSYAASPPHATFSPTPTLANQNAKPHCQAEVEIQSISKRLKLLPLYELKRSRKTLLSHETVLVSSRYLLLFLQNCLQLPLLARRLNLVEL</sequence>
<evidence type="ECO:0000313" key="1">
    <source>
        <dbReference type="EMBL" id="KAJ4437881.1"/>
    </source>
</evidence>
<gene>
    <name evidence="1" type="ORF">ANN_13820</name>
</gene>
<dbReference type="EMBL" id="JAJSOF020000019">
    <property type="protein sequence ID" value="KAJ4437881.1"/>
    <property type="molecule type" value="Genomic_DNA"/>
</dbReference>
<dbReference type="Proteomes" id="UP001148838">
    <property type="component" value="Unassembled WGS sequence"/>
</dbReference>
<accession>A0ABQ8SVY3</accession>
<name>A0ABQ8SVY3_PERAM</name>
<protein>
    <recommendedName>
        <fullName evidence="3">Reverse transcriptase domain-containing protein</fullName>
    </recommendedName>
</protein>
<proteinExistence type="predicted"/>
<keyword evidence="2" id="KW-1185">Reference proteome</keyword>
<evidence type="ECO:0008006" key="3">
    <source>
        <dbReference type="Google" id="ProtNLM"/>
    </source>
</evidence>